<dbReference type="GeneID" id="42798632"/>
<proteinExistence type="inferred from homology"/>
<reference evidence="7 8" key="1">
    <citation type="submission" date="2019-10" db="EMBL/GenBank/DDBJ databases">
        <title>Genome Sequences from Six Type Strain Members of the Archaeal Family Sulfolobaceae: Acidianus ambivalens, Acidianus infernus, Metallosphaera prunae, Stygiolobus azoricus, Sulfolobus metallicus, and Sulfurisphaera ohwakuensis.</title>
        <authorList>
            <person name="Counts J.A."/>
            <person name="Kelly R.M."/>
        </authorList>
    </citation>
    <scope>NUCLEOTIDE SEQUENCE [LARGE SCALE GENOMIC DNA]</scope>
    <source>
        <strain evidence="7 8">FC6</strain>
    </source>
</reference>
<keyword evidence="2 5" id="KW-0812">Transmembrane</keyword>
<dbReference type="GO" id="GO:0055085">
    <property type="term" value="P:transmembrane transport"/>
    <property type="evidence" value="ECO:0007669"/>
    <property type="project" value="InterPro"/>
</dbReference>
<dbReference type="GO" id="GO:0005886">
    <property type="term" value="C:plasma membrane"/>
    <property type="evidence" value="ECO:0007669"/>
    <property type="project" value="UniProtKB-SubCell"/>
</dbReference>
<feature type="transmembrane region" description="Helical" evidence="5">
    <location>
        <begin position="302"/>
        <end position="326"/>
    </location>
</feature>
<dbReference type="InterPro" id="IPR035906">
    <property type="entry name" value="MetI-like_sf"/>
</dbReference>
<dbReference type="PROSITE" id="PS50928">
    <property type="entry name" value="ABC_TM1"/>
    <property type="match status" value="1"/>
</dbReference>
<feature type="transmembrane region" description="Helical" evidence="5">
    <location>
        <begin position="258"/>
        <end position="282"/>
    </location>
</feature>
<dbReference type="SUPFAM" id="SSF161098">
    <property type="entry name" value="MetI-like"/>
    <property type="match status" value="1"/>
</dbReference>
<gene>
    <name evidence="7" type="ORF">D1868_06140</name>
</gene>
<feature type="transmembrane region" description="Helical" evidence="5">
    <location>
        <begin position="7"/>
        <end position="28"/>
    </location>
</feature>
<evidence type="ECO:0000256" key="5">
    <source>
        <dbReference type="RuleBase" id="RU363032"/>
    </source>
</evidence>
<feature type="transmembrane region" description="Helical" evidence="5">
    <location>
        <begin position="106"/>
        <end position="126"/>
    </location>
</feature>
<dbReference type="Pfam" id="PF00528">
    <property type="entry name" value="BPD_transp_1"/>
    <property type="match status" value="1"/>
</dbReference>
<keyword evidence="8" id="KW-1185">Reference proteome</keyword>
<evidence type="ECO:0000259" key="6">
    <source>
        <dbReference type="PROSITE" id="PS50928"/>
    </source>
</evidence>
<dbReference type="EMBL" id="CP045483">
    <property type="protein sequence ID" value="QGR19613.1"/>
    <property type="molecule type" value="Genomic_DNA"/>
</dbReference>
<comment type="similarity">
    <text evidence="5">Belongs to the binding-protein-dependent transport system permease family.</text>
</comment>
<dbReference type="InterPro" id="IPR000515">
    <property type="entry name" value="MetI-like"/>
</dbReference>
<comment type="subcellular location">
    <subcellularLocation>
        <location evidence="5">Cell membrane</location>
        <topology evidence="5">Multi-pass membrane protein</topology>
    </subcellularLocation>
    <subcellularLocation>
        <location evidence="1">Membrane</location>
        <topology evidence="1">Multi-pass membrane protein</topology>
    </subcellularLocation>
</comment>
<dbReference type="RefSeq" id="WP_156006559.1">
    <property type="nucleotide sequence ID" value="NZ_CP045483.1"/>
</dbReference>
<evidence type="ECO:0000313" key="7">
    <source>
        <dbReference type="EMBL" id="QGR19613.1"/>
    </source>
</evidence>
<name>A0A650CPB6_9CREN</name>
<dbReference type="Proteomes" id="UP000423396">
    <property type="component" value="Chromosome"/>
</dbReference>
<evidence type="ECO:0000256" key="4">
    <source>
        <dbReference type="ARBA" id="ARBA00023136"/>
    </source>
</evidence>
<dbReference type="PANTHER" id="PTHR43376">
    <property type="entry name" value="OLIGOPEPTIDE TRANSPORT SYSTEM PERMEASE PROTEIN"/>
    <property type="match status" value="1"/>
</dbReference>
<dbReference type="Gene3D" id="1.10.3720.10">
    <property type="entry name" value="MetI-like"/>
    <property type="match status" value="1"/>
</dbReference>
<dbReference type="AlphaFoldDB" id="A0A650CPB6"/>
<dbReference type="PANTHER" id="PTHR43376:SF1">
    <property type="entry name" value="OLIGOPEPTIDE TRANSPORT SYSTEM PERMEASE PROTEIN"/>
    <property type="match status" value="1"/>
</dbReference>
<evidence type="ECO:0000256" key="2">
    <source>
        <dbReference type="ARBA" id="ARBA00022692"/>
    </source>
</evidence>
<protein>
    <submittedName>
        <fullName evidence="7">ABC transporter permease subunit</fullName>
    </submittedName>
</protein>
<feature type="transmembrane region" description="Helical" evidence="5">
    <location>
        <begin position="196"/>
        <end position="217"/>
    </location>
</feature>
<keyword evidence="5" id="KW-0813">Transport</keyword>
<sequence>MNKLWLIRRFLMAFLTIIITIIISWALIEYSPNSPANAILSNLRVTEASNPKFAQIYASELQFYKDLVPHGNPIIESLNYIIQVLHGNLGLDVISEEPVSAIIAQALPWTIFIVSTSLIISFFIGIRIGQKMGYKRGTKLDSSLTTFFTLLRSIPLYISGAILLFILGFELHIFPAGGAYSPTITPGLSLAFIESVLYHAVLPIFTLTLANLAGWALQMRANTIYTLGEDYVSFAEIRGVKDKLIETKYVGRNAILPLYTSLIISIGFSIGGSVFVEEIFSYPGIGNQLYYAITNNDYTLEMGIFIIIITAVVVGVLLADLTYSLIDPRVRNE</sequence>
<organism evidence="7 8">
    <name type="scientific">Stygiolobus azoricus</name>
    <dbReference type="NCBI Taxonomy" id="41675"/>
    <lineage>
        <taxon>Archaea</taxon>
        <taxon>Thermoproteota</taxon>
        <taxon>Thermoprotei</taxon>
        <taxon>Sulfolobales</taxon>
        <taxon>Sulfolobaceae</taxon>
        <taxon>Stygiolobus</taxon>
    </lineage>
</organism>
<keyword evidence="4 5" id="KW-0472">Membrane</keyword>
<feature type="domain" description="ABC transmembrane type-1" evidence="6">
    <location>
        <begin position="107"/>
        <end position="318"/>
    </location>
</feature>
<dbReference type="OrthoDB" id="44105at2157"/>
<feature type="transmembrane region" description="Helical" evidence="5">
    <location>
        <begin position="147"/>
        <end position="169"/>
    </location>
</feature>
<evidence type="ECO:0000256" key="1">
    <source>
        <dbReference type="ARBA" id="ARBA00004141"/>
    </source>
</evidence>
<evidence type="ECO:0000313" key="8">
    <source>
        <dbReference type="Proteomes" id="UP000423396"/>
    </source>
</evidence>
<accession>A0A650CPB6</accession>
<dbReference type="KEGG" id="sazo:D1868_06140"/>
<evidence type="ECO:0000256" key="3">
    <source>
        <dbReference type="ARBA" id="ARBA00022989"/>
    </source>
</evidence>
<keyword evidence="3 5" id="KW-1133">Transmembrane helix</keyword>